<gene>
    <name evidence="2" type="ORF">E5676_scaffold90G00160</name>
    <name evidence="1" type="ORF">E6C27_scaffold338G00540</name>
</gene>
<evidence type="ECO:0000313" key="1">
    <source>
        <dbReference type="EMBL" id="KAA0036141.1"/>
    </source>
</evidence>
<dbReference type="Proteomes" id="UP000321393">
    <property type="component" value="Unassembled WGS sequence"/>
</dbReference>
<dbReference type="AlphaFoldDB" id="A0A5D3CPY2"/>
<evidence type="ECO:0000313" key="3">
    <source>
        <dbReference type="Proteomes" id="UP000321393"/>
    </source>
</evidence>
<dbReference type="Proteomes" id="UP000321947">
    <property type="component" value="Unassembled WGS sequence"/>
</dbReference>
<comment type="caution">
    <text evidence="2">The sequence shown here is derived from an EMBL/GenBank/DDBJ whole genome shotgun (WGS) entry which is preliminary data.</text>
</comment>
<proteinExistence type="predicted"/>
<dbReference type="OrthoDB" id="413361at2759"/>
<evidence type="ECO:0000313" key="2">
    <source>
        <dbReference type="EMBL" id="TYK13500.1"/>
    </source>
</evidence>
<dbReference type="PANTHER" id="PTHR47481">
    <property type="match status" value="1"/>
</dbReference>
<protein>
    <submittedName>
        <fullName evidence="2">Retrotransposon protein, putative, Ty1-copia subclass</fullName>
    </submittedName>
</protein>
<sequence>MVNSKFDQWVTSDLLLLGWIYNSMTAEVAFQLMGFNIAKDLWEAIQDLFGVQSRVEEDFLRHGFQTTRKGNSKMEDYLRIMKTNVENLGQEKPDISWLDMQSELLIFEKRLEHQNSNKKSKGHTFTPSNSNQNLTAFVTTYNSNSFVTPETVIDSNWYVDNGATNHVTADYSNLSNPLKYSGIEHVIVGNAQDNNVYLEFHGDYCFVNNKDTGRTIMRGVLKDGLYHLESVAVLADLKKSGSRKLQFKHINKNASTFLLSKKANGGASKTVWHRRLSHPQRQF</sequence>
<accession>A0A5D3CPY2</accession>
<organism evidence="2 4">
    <name type="scientific">Cucumis melo var. makuwa</name>
    <name type="common">Oriental melon</name>
    <dbReference type="NCBI Taxonomy" id="1194695"/>
    <lineage>
        <taxon>Eukaryota</taxon>
        <taxon>Viridiplantae</taxon>
        <taxon>Streptophyta</taxon>
        <taxon>Embryophyta</taxon>
        <taxon>Tracheophyta</taxon>
        <taxon>Spermatophyta</taxon>
        <taxon>Magnoliopsida</taxon>
        <taxon>eudicotyledons</taxon>
        <taxon>Gunneridae</taxon>
        <taxon>Pentapetalae</taxon>
        <taxon>rosids</taxon>
        <taxon>fabids</taxon>
        <taxon>Cucurbitales</taxon>
        <taxon>Cucurbitaceae</taxon>
        <taxon>Benincaseae</taxon>
        <taxon>Cucumis</taxon>
    </lineage>
</organism>
<dbReference type="PANTHER" id="PTHR47481:SF34">
    <property type="entry name" value="CCHC-TYPE DOMAIN-CONTAINING PROTEIN"/>
    <property type="match status" value="1"/>
</dbReference>
<name>A0A5D3CPY2_CUCMM</name>
<evidence type="ECO:0000313" key="4">
    <source>
        <dbReference type="Proteomes" id="UP000321947"/>
    </source>
</evidence>
<dbReference type="EMBL" id="SSTE01019758">
    <property type="protein sequence ID" value="KAA0036141.1"/>
    <property type="molecule type" value="Genomic_DNA"/>
</dbReference>
<dbReference type="EMBL" id="SSTD01009902">
    <property type="protein sequence ID" value="TYK13500.1"/>
    <property type="molecule type" value="Genomic_DNA"/>
</dbReference>
<reference evidence="3 4" key="1">
    <citation type="submission" date="2019-08" db="EMBL/GenBank/DDBJ databases">
        <title>Draft genome sequences of two oriental melons (Cucumis melo L. var makuwa).</title>
        <authorList>
            <person name="Kwon S.-Y."/>
        </authorList>
    </citation>
    <scope>NUCLEOTIDE SEQUENCE [LARGE SCALE GENOMIC DNA]</scope>
    <source>
        <strain evidence="4">cv. Chang Bougi</strain>
        <strain evidence="3">cv. SW 3</strain>
        <tissue evidence="2">Leaf</tissue>
    </source>
</reference>